<evidence type="ECO:0000256" key="1">
    <source>
        <dbReference type="ARBA" id="ARBA00007478"/>
    </source>
</evidence>
<dbReference type="SMART" id="SM00198">
    <property type="entry name" value="SCP"/>
    <property type="match status" value="1"/>
</dbReference>
<name>A0A7R8VFJ6_TIMDO</name>
<comment type="similarity">
    <text evidence="1">Belongs to the CDK5RAP3 family.</text>
</comment>
<reference evidence="4" key="1">
    <citation type="submission" date="2020-11" db="EMBL/GenBank/DDBJ databases">
        <authorList>
            <person name="Tran Van P."/>
        </authorList>
    </citation>
    <scope>NUCLEOTIDE SEQUENCE</scope>
</reference>
<dbReference type="InterPro" id="IPR001283">
    <property type="entry name" value="CRISP-related"/>
</dbReference>
<dbReference type="GO" id="GO:0005576">
    <property type="term" value="C:extracellular region"/>
    <property type="evidence" value="ECO:0007669"/>
    <property type="project" value="UniProtKB-SubCell"/>
</dbReference>
<dbReference type="InterPro" id="IPR002413">
    <property type="entry name" value="V5_allergen-like"/>
</dbReference>
<dbReference type="PRINTS" id="PR00838">
    <property type="entry name" value="V5ALLERGEN"/>
</dbReference>
<dbReference type="Pfam" id="PF05600">
    <property type="entry name" value="CDK5RAP3"/>
    <property type="match status" value="1"/>
</dbReference>
<dbReference type="InterPro" id="IPR018244">
    <property type="entry name" value="Allrgn_V5/Tpx1_CS"/>
</dbReference>
<dbReference type="GO" id="GO:0012505">
    <property type="term" value="C:endomembrane system"/>
    <property type="evidence" value="ECO:0007669"/>
    <property type="project" value="TreeGrafter"/>
</dbReference>
<dbReference type="CDD" id="cd05380">
    <property type="entry name" value="CAP_euk"/>
    <property type="match status" value="1"/>
</dbReference>
<dbReference type="EMBL" id="OA565714">
    <property type="protein sequence ID" value="CAD7197571.1"/>
    <property type="molecule type" value="Genomic_DNA"/>
</dbReference>
<proteinExistence type="inferred from homology"/>
<evidence type="ECO:0000313" key="4">
    <source>
        <dbReference type="EMBL" id="CAD7197571.1"/>
    </source>
</evidence>
<dbReference type="AlphaFoldDB" id="A0A7R8VFJ6"/>
<dbReference type="Pfam" id="PF00188">
    <property type="entry name" value="CAP"/>
    <property type="match status" value="1"/>
</dbReference>
<dbReference type="Gene3D" id="3.40.33.10">
    <property type="entry name" value="CAP"/>
    <property type="match status" value="1"/>
</dbReference>
<dbReference type="PROSITE" id="PS01009">
    <property type="entry name" value="CRISP_1"/>
    <property type="match status" value="1"/>
</dbReference>
<dbReference type="PANTHER" id="PTHR14894:SF0">
    <property type="entry name" value="CDK5 REGULATORY SUBUNIT-ASSOCIATED PROTEIN 3"/>
    <property type="match status" value="1"/>
</dbReference>
<evidence type="ECO:0000259" key="3">
    <source>
        <dbReference type="SMART" id="SM00198"/>
    </source>
</evidence>
<dbReference type="InterPro" id="IPR014044">
    <property type="entry name" value="CAP_dom"/>
</dbReference>
<dbReference type="InterPro" id="IPR008491">
    <property type="entry name" value="CDK5RAP3"/>
</dbReference>
<feature type="region of interest" description="Disordered" evidence="2">
    <location>
        <begin position="259"/>
        <end position="278"/>
    </location>
</feature>
<evidence type="ECO:0000256" key="2">
    <source>
        <dbReference type="SAM" id="MobiDB-lite"/>
    </source>
</evidence>
<dbReference type="InterPro" id="IPR035940">
    <property type="entry name" value="CAP_sf"/>
</dbReference>
<accession>A0A7R8VFJ6</accession>
<dbReference type="GO" id="GO:0007346">
    <property type="term" value="P:regulation of mitotic cell cycle"/>
    <property type="evidence" value="ECO:0007669"/>
    <property type="project" value="TreeGrafter"/>
</dbReference>
<protein>
    <recommendedName>
        <fullName evidence="3">SCP domain-containing protein</fullName>
    </recommendedName>
</protein>
<organism evidence="4">
    <name type="scientific">Timema douglasi</name>
    <name type="common">Walking stick</name>
    <dbReference type="NCBI Taxonomy" id="61478"/>
    <lineage>
        <taxon>Eukaryota</taxon>
        <taxon>Metazoa</taxon>
        <taxon>Ecdysozoa</taxon>
        <taxon>Arthropoda</taxon>
        <taxon>Hexapoda</taxon>
        <taxon>Insecta</taxon>
        <taxon>Pterygota</taxon>
        <taxon>Neoptera</taxon>
        <taxon>Polyneoptera</taxon>
        <taxon>Phasmatodea</taxon>
        <taxon>Timematodea</taxon>
        <taxon>Timematoidea</taxon>
        <taxon>Timematidae</taxon>
        <taxon>Timema</taxon>
    </lineage>
</organism>
<dbReference type="PRINTS" id="PR00837">
    <property type="entry name" value="V5TPXLIKE"/>
</dbReference>
<dbReference type="SUPFAM" id="SSF55797">
    <property type="entry name" value="PR-1-like"/>
    <property type="match status" value="1"/>
</dbReference>
<sequence length="723" mass="79735">MQEQELPIDIHTNKLLDWLISRRHCNREWQSQVLTIRTKINNAIQDMPVHEGIMKLLSGTYINYFHCKKIVEILKETEADSKNFFGSYGSKRMKDWQEIVKLYEKDNVYLSEAAQMLIRNVNYEVPSIKKQIAKCEQFQQECDKKVADYGKAANSIRGEFQTTCKQLGIQGRRIKHELVERLVELPAIYSKMAGNAKNLESAAQFYSEFVNFVLGEEYPGGCIPLLKYLIKNGNTSTYQWVHKEPPLSIEEPPLDIKFDDEPEDDAAGDSETIDFGDDTGDSIDFGSLGDADAANIDFGDITLEGGGDIDWGGIEVVNPSAGDGAGTEEIDFNISLEESGIVVESSGLEGGVAKGQEALTILDNPSTRNTLVDEIKELESFLKIRLHEMRSSSSGDLLSMSLLQDAPSILQLQSIESVEKMLSDLRGALTDITDQRTQHLHNIKHSPKYVDLLANSLKQKLAAAEKLVASQEVVGQRRNEAHSEANELRPKLKLVIDKTKQLQAEVTEISVVSCLVAREGAAAACNTPTSRGFSQTEKDDIVNEHNRLRNIVALGKESRGNPGPQPSAANMRKMSWNEELAKIAQRWVDQCIGGHDACRNTDRYYVGQNSFTSMSSNGGSKFNKSSSVGVFFSEVTSFNNGGVDKFTFSSSTGHYTQLVWADTHLVGCGSISFPSGSWNKNQLVCNYGPGGNMVGASVYQEGKPCSKCPEGTKCDAVDTGLCA</sequence>
<gene>
    <name evidence="4" type="ORF">TDIB3V08_LOCUS3874</name>
</gene>
<feature type="domain" description="SCP" evidence="3">
    <location>
        <begin position="536"/>
        <end position="695"/>
    </location>
</feature>
<feature type="compositionally biased region" description="Acidic residues" evidence="2">
    <location>
        <begin position="260"/>
        <end position="278"/>
    </location>
</feature>
<dbReference type="PANTHER" id="PTHR14894">
    <property type="entry name" value="CDK5 REGULATORY SUBUNIT-ASSOCIATED PROTEIN 3"/>
    <property type="match status" value="1"/>
</dbReference>